<accession>A0A9P6GB93</accession>
<evidence type="ECO:0000313" key="3">
    <source>
        <dbReference type="Proteomes" id="UP000756921"/>
    </source>
</evidence>
<organism evidence="2 3">
    <name type="scientific">Paraphaeosphaeria minitans</name>
    <dbReference type="NCBI Taxonomy" id="565426"/>
    <lineage>
        <taxon>Eukaryota</taxon>
        <taxon>Fungi</taxon>
        <taxon>Dikarya</taxon>
        <taxon>Ascomycota</taxon>
        <taxon>Pezizomycotina</taxon>
        <taxon>Dothideomycetes</taxon>
        <taxon>Pleosporomycetidae</taxon>
        <taxon>Pleosporales</taxon>
        <taxon>Massarineae</taxon>
        <taxon>Didymosphaeriaceae</taxon>
        <taxon>Paraphaeosphaeria</taxon>
    </lineage>
</organism>
<proteinExistence type="predicted"/>
<keyword evidence="1" id="KW-0812">Transmembrane</keyword>
<keyword evidence="1" id="KW-0472">Membrane</keyword>
<protein>
    <submittedName>
        <fullName evidence="2">Uncharacterized protein</fullName>
    </submittedName>
</protein>
<dbReference type="OrthoDB" id="3795469at2759"/>
<dbReference type="EMBL" id="WJXW01000011">
    <property type="protein sequence ID" value="KAF9731938.1"/>
    <property type="molecule type" value="Genomic_DNA"/>
</dbReference>
<keyword evidence="3" id="KW-1185">Reference proteome</keyword>
<name>A0A9P6GB93_9PLEO</name>
<gene>
    <name evidence="2" type="ORF">PMIN01_09867</name>
</gene>
<dbReference type="Proteomes" id="UP000756921">
    <property type="component" value="Unassembled WGS sequence"/>
</dbReference>
<dbReference type="AlphaFoldDB" id="A0A9P6GB93"/>
<reference evidence="2" key="1">
    <citation type="journal article" date="2020" name="Mol. Plant Microbe Interact.">
        <title>Genome Sequence of the Biocontrol Agent Coniothyrium minitans strain Conio (IMI 134523).</title>
        <authorList>
            <person name="Patel D."/>
            <person name="Shittu T.A."/>
            <person name="Baroncelli R."/>
            <person name="Muthumeenakshi S."/>
            <person name="Osborne T.H."/>
            <person name="Janganan T.K."/>
            <person name="Sreenivasaprasad S."/>
        </authorList>
    </citation>
    <scope>NUCLEOTIDE SEQUENCE</scope>
    <source>
        <strain evidence="2">Conio</strain>
    </source>
</reference>
<comment type="caution">
    <text evidence="2">The sequence shown here is derived from an EMBL/GenBank/DDBJ whole genome shotgun (WGS) entry which is preliminary data.</text>
</comment>
<feature type="transmembrane region" description="Helical" evidence="1">
    <location>
        <begin position="13"/>
        <end position="32"/>
    </location>
</feature>
<evidence type="ECO:0000313" key="2">
    <source>
        <dbReference type="EMBL" id="KAF9731938.1"/>
    </source>
</evidence>
<keyword evidence="1" id="KW-1133">Transmembrane helix</keyword>
<evidence type="ECO:0000256" key="1">
    <source>
        <dbReference type="SAM" id="Phobius"/>
    </source>
</evidence>
<sequence length="41" mass="4865">MTHEYFPLLYPDMWLYTAAMGMSKMTALALYWRLFGKSATR</sequence>